<sequence>MSTSTTSTIVPAETKIRIIDSTKALLYLLDNLTGLAVDPPSLYLDLEGVLLGRHGSLCLISLYVPPKKRIYLVDIYRLGKTAFSTANSSGSSLKAILESPTVPKVVFDIRNDSDALFSLYGISVDGIQDLQLMELATRKGSKNFVAGLAKCIEYDSRISAAAKVEWQHTKELATRLYCPQKGGRYEVFNERPIKPEIVQYCARDVVLLPALYNVYNATLSLPGERFWQVQVSRATKDRIKLSKAPDYDGQAKNVKVLGPWDEVSIQLAMDDWAMFEDDSVDYFA</sequence>
<dbReference type="GO" id="GO:0008408">
    <property type="term" value="F:3'-5' exonuclease activity"/>
    <property type="evidence" value="ECO:0007669"/>
    <property type="project" value="InterPro"/>
</dbReference>
<dbReference type="GO" id="GO:0006139">
    <property type="term" value="P:nucleobase-containing compound metabolic process"/>
    <property type="evidence" value="ECO:0007669"/>
    <property type="project" value="InterPro"/>
</dbReference>
<evidence type="ECO:0000313" key="2">
    <source>
        <dbReference type="EMBL" id="OXV05369.1"/>
    </source>
</evidence>
<dbReference type="InterPro" id="IPR036397">
    <property type="entry name" value="RNaseH_sf"/>
</dbReference>
<evidence type="ECO:0000259" key="1">
    <source>
        <dbReference type="SMART" id="SM00474"/>
    </source>
</evidence>
<accession>A0A232LMI9</accession>
<dbReference type="Pfam" id="PF01612">
    <property type="entry name" value="DNA_pol_A_exo1"/>
    <property type="match status" value="1"/>
</dbReference>
<dbReference type="OrthoDB" id="26838at2759"/>
<dbReference type="PANTHER" id="PTHR43040">
    <property type="entry name" value="RIBONUCLEASE D"/>
    <property type="match status" value="1"/>
</dbReference>
<dbReference type="InterPro" id="IPR012337">
    <property type="entry name" value="RNaseH-like_sf"/>
</dbReference>
<keyword evidence="3" id="KW-1185">Reference proteome</keyword>
<evidence type="ECO:0000313" key="3">
    <source>
        <dbReference type="Proteomes" id="UP000243515"/>
    </source>
</evidence>
<dbReference type="SUPFAM" id="SSF53098">
    <property type="entry name" value="Ribonuclease H-like"/>
    <property type="match status" value="1"/>
</dbReference>
<dbReference type="SMART" id="SM00474">
    <property type="entry name" value="35EXOc"/>
    <property type="match status" value="1"/>
</dbReference>
<feature type="domain" description="3'-5' exonuclease" evidence="1">
    <location>
        <begin position="16"/>
        <end position="220"/>
    </location>
</feature>
<dbReference type="Gene3D" id="3.30.420.10">
    <property type="entry name" value="Ribonuclease H-like superfamily/Ribonuclease H"/>
    <property type="match status" value="1"/>
</dbReference>
<proteinExistence type="predicted"/>
<dbReference type="PANTHER" id="PTHR43040:SF1">
    <property type="entry name" value="RIBONUCLEASE D"/>
    <property type="match status" value="1"/>
</dbReference>
<dbReference type="Proteomes" id="UP000243515">
    <property type="component" value="Unassembled WGS sequence"/>
</dbReference>
<organism evidence="2 3">
    <name type="scientific">Elaphomyces granulatus</name>
    <dbReference type="NCBI Taxonomy" id="519963"/>
    <lineage>
        <taxon>Eukaryota</taxon>
        <taxon>Fungi</taxon>
        <taxon>Dikarya</taxon>
        <taxon>Ascomycota</taxon>
        <taxon>Pezizomycotina</taxon>
        <taxon>Eurotiomycetes</taxon>
        <taxon>Eurotiomycetidae</taxon>
        <taxon>Eurotiales</taxon>
        <taxon>Elaphomycetaceae</taxon>
        <taxon>Elaphomyces</taxon>
    </lineage>
</organism>
<dbReference type="GO" id="GO:0003676">
    <property type="term" value="F:nucleic acid binding"/>
    <property type="evidence" value="ECO:0007669"/>
    <property type="project" value="InterPro"/>
</dbReference>
<comment type="caution">
    <text evidence="2">The sequence shown here is derived from an EMBL/GenBank/DDBJ whole genome shotgun (WGS) entry which is preliminary data.</text>
</comment>
<protein>
    <recommendedName>
        <fullName evidence="1">3'-5' exonuclease domain-containing protein</fullName>
    </recommendedName>
</protein>
<dbReference type="EMBL" id="NPHW01007096">
    <property type="protein sequence ID" value="OXV05369.1"/>
    <property type="molecule type" value="Genomic_DNA"/>
</dbReference>
<dbReference type="InterPro" id="IPR002562">
    <property type="entry name" value="3'-5'_exonuclease_dom"/>
</dbReference>
<name>A0A232LMI9_9EURO</name>
<reference evidence="2 3" key="1">
    <citation type="journal article" date="2015" name="Environ. Microbiol.">
        <title>Metagenome sequence of Elaphomyces granulatus from sporocarp tissue reveals Ascomycota ectomycorrhizal fingerprints of genome expansion and a Proteobacteria-rich microbiome.</title>
        <authorList>
            <person name="Quandt C.A."/>
            <person name="Kohler A."/>
            <person name="Hesse C.N."/>
            <person name="Sharpton T.J."/>
            <person name="Martin F."/>
            <person name="Spatafora J.W."/>
        </authorList>
    </citation>
    <scope>NUCLEOTIDE SEQUENCE [LARGE SCALE GENOMIC DNA]</scope>
    <source>
        <strain evidence="2 3">OSC145934</strain>
    </source>
</reference>
<gene>
    <name evidence="2" type="ORF">Egran_06863</name>
</gene>
<dbReference type="AlphaFoldDB" id="A0A232LMI9"/>